<dbReference type="GO" id="GO:0005634">
    <property type="term" value="C:nucleus"/>
    <property type="evidence" value="ECO:0007669"/>
    <property type="project" value="UniProtKB-SubCell"/>
</dbReference>
<dbReference type="PROSITE" id="PS51575">
    <property type="entry name" value="SAM_MT43_SUVAR39_2"/>
    <property type="match status" value="1"/>
</dbReference>
<evidence type="ECO:0000256" key="7">
    <source>
        <dbReference type="ARBA" id="ARBA00023242"/>
    </source>
</evidence>
<evidence type="ECO:0000313" key="15">
    <source>
        <dbReference type="Proteomes" id="UP000594263"/>
    </source>
</evidence>
<keyword evidence="2" id="KW-0158">Chromosome</keyword>
<dbReference type="GO" id="GO:0008270">
    <property type="term" value="F:zinc ion binding"/>
    <property type="evidence" value="ECO:0007669"/>
    <property type="project" value="InterPro"/>
</dbReference>
<feature type="domain" description="YDG" evidence="13">
    <location>
        <begin position="218"/>
        <end position="365"/>
    </location>
</feature>
<dbReference type="FunFam" id="2.30.280.10:FF:000003">
    <property type="entry name" value="Histone-lysine N-methyltransferase, H3 lysine-9 specific SUVH5"/>
    <property type="match status" value="1"/>
</dbReference>
<dbReference type="Gene3D" id="2.170.270.10">
    <property type="entry name" value="SET domain"/>
    <property type="match status" value="1"/>
</dbReference>
<dbReference type="Proteomes" id="UP000594263">
    <property type="component" value="Unplaced"/>
</dbReference>
<feature type="domain" description="SET" evidence="10">
    <location>
        <begin position="504"/>
        <end position="634"/>
    </location>
</feature>
<dbReference type="PROSITE" id="PS51015">
    <property type="entry name" value="YDG"/>
    <property type="match status" value="1"/>
</dbReference>
<dbReference type="InterPro" id="IPR003616">
    <property type="entry name" value="Post-SET_dom"/>
</dbReference>
<evidence type="ECO:0000259" key="12">
    <source>
        <dbReference type="PROSITE" id="PS50868"/>
    </source>
</evidence>
<dbReference type="PANTHER" id="PTHR45660:SF13">
    <property type="entry name" value="HISTONE-LYSINE N-METHYLTRANSFERASE SETMAR"/>
    <property type="match status" value="1"/>
</dbReference>
<dbReference type="GO" id="GO:0032259">
    <property type="term" value="P:methylation"/>
    <property type="evidence" value="ECO:0007669"/>
    <property type="project" value="UniProtKB-KW"/>
</dbReference>
<evidence type="ECO:0000256" key="2">
    <source>
        <dbReference type="ARBA" id="ARBA00022454"/>
    </source>
</evidence>
<dbReference type="Pfam" id="PF00856">
    <property type="entry name" value="SET"/>
    <property type="match status" value="1"/>
</dbReference>
<proteinExistence type="predicted"/>
<dbReference type="SMART" id="SM00317">
    <property type="entry name" value="SET"/>
    <property type="match status" value="1"/>
</dbReference>
<dbReference type="OMA" id="NVKPLRC"/>
<keyword evidence="5" id="KW-0949">S-adenosyl-L-methionine</keyword>
<feature type="domain" description="Post-SET" evidence="12">
    <location>
        <begin position="642"/>
        <end position="658"/>
    </location>
</feature>
<dbReference type="EnsemblPlants" id="Kaladp0095s0155.1.v1.1">
    <property type="protein sequence ID" value="Kaladp0095s0155.1.v1.1.CDS.1"/>
    <property type="gene ID" value="Kaladp0095s0155.v1.1"/>
</dbReference>
<dbReference type="SUPFAM" id="SSF82199">
    <property type="entry name" value="SET domain"/>
    <property type="match status" value="1"/>
</dbReference>
<feature type="domain" description="Pre-SET" evidence="11">
    <location>
        <begin position="440"/>
        <end position="501"/>
    </location>
</feature>
<keyword evidence="6" id="KW-0156">Chromatin regulator</keyword>
<dbReference type="Gene3D" id="2.30.280.10">
    <property type="entry name" value="SRA-YDG"/>
    <property type="match status" value="1"/>
</dbReference>
<name>A0A7N0V0G4_KALFE</name>
<evidence type="ECO:0000259" key="13">
    <source>
        <dbReference type="PROSITE" id="PS51015"/>
    </source>
</evidence>
<dbReference type="Pfam" id="PF05033">
    <property type="entry name" value="Pre-SET"/>
    <property type="match status" value="1"/>
</dbReference>
<dbReference type="Pfam" id="PF02182">
    <property type="entry name" value="SAD_SRA"/>
    <property type="match status" value="1"/>
</dbReference>
<feature type="compositionally biased region" description="Basic residues" evidence="9">
    <location>
        <begin position="111"/>
        <end position="121"/>
    </location>
</feature>
<keyword evidence="4" id="KW-0808">Transferase</keyword>
<dbReference type="InterPro" id="IPR001214">
    <property type="entry name" value="SET_dom"/>
</dbReference>
<comment type="subcellular location">
    <subcellularLocation>
        <location evidence="1">Chromosome</location>
    </subcellularLocation>
    <subcellularLocation>
        <location evidence="8">Nucleus</location>
    </subcellularLocation>
</comment>
<dbReference type="InterPro" id="IPR007728">
    <property type="entry name" value="Pre-SET_dom"/>
</dbReference>
<dbReference type="PROSITE" id="PS50868">
    <property type="entry name" value="POST_SET"/>
    <property type="match status" value="1"/>
</dbReference>
<dbReference type="InterPro" id="IPR036987">
    <property type="entry name" value="SRA-YDG_sf"/>
</dbReference>
<reference evidence="14" key="1">
    <citation type="submission" date="2021-01" db="UniProtKB">
        <authorList>
            <consortium name="EnsemblPlants"/>
        </authorList>
    </citation>
    <scope>IDENTIFICATION</scope>
</reference>
<dbReference type="GO" id="GO:0003690">
    <property type="term" value="F:double-stranded DNA binding"/>
    <property type="evidence" value="ECO:0007669"/>
    <property type="project" value="TreeGrafter"/>
</dbReference>
<feature type="region of interest" description="Disordered" evidence="9">
    <location>
        <begin position="85"/>
        <end position="128"/>
    </location>
</feature>
<dbReference type="PANTHER" id="PTHR45660">
    <property type="entry name" value="HISTONE-LYSINE N-METHYLTRANSFERASE SETMAR"/>
    <property type="match status" value="1"/>
</dbReference>
<dbReference type="PROSITE" id="PS50280">
    <property type="entry name" value="SET"/>
    <property type="match status" value="1"/>
</dbReference>
<keyword evidence="3" id="KW-0489">Methyltransferase</keyword>
<dbReference type="SMART" id="SM00508">
    <property type="entry name" value="PostSET"/>
    <property type="match status" value="1"/>
</dbReference>
<evidence type="ECO:0000259" key="11">
    <source>
        <dbReference type="PROSITE" id="PS50867"/>
    </source>
</evidence>
<evidence type="ECO:0000256" key="4">
    <source>
        <dbReference type="ARBA" id="ARBA00022679"/>
    </source>
</evidence>
<evidence type="ECO:0000256" key="8">
    <source>
        <dbReference type="PROSITE-ProRule" id="PRU00358"/>
    </source>
</evidence>
<dbReference type="InterPro" id="IPR015947">
    <property type="entry name" value="PUA-like_sf"/>
</dbReference>
<evidence type="ECO:0000259" key="10">
    <source>
        <dbReference type="PROSITE" id="PS50280"/>
    </source>
</evidence>
<dbReference type="GO" id="GO:0005694">
    <property type="term" value="C:chromosome"/>
    <property type="evidence" value="ECO:0007669"/>
    <property type="project" value="UniProtKB-SubCell"/>
</dbReference>
<dbReference type="GO" id="GO:0042054">
    <property type="term" value="F:histone methyltransferase activity"/>
    <property type="evidence" value="ECO:0007669"/>
    <property type="project" value="InterPro"/>
</dbReference>
<dbReference type="InterPro" id="IPR025794">
    <property type="entry name" value="H3-K9-MeTrfase_plant"/>
</dbReference>
<dbReference type="InterPro" id="IPR051357">
    <property type="entry name" value="H3K9_HMTase_SUVAR3-9"/>
</dbReference>
<feature type="compositionally biased region" description="Polar residues" evidence="9">
    <location>
        <begin position="86"/>
        <end position="110"/>
    </location>
</feature>
<dbReference type="SMART" id="SM00466">
    <property type="entry name" value="SRA"/>
    <property type="match status" value="1"/>
</dbReference>
<dbReference type="AlphaFoldDB" id="A0A7N0V0G4"/>
<dbReference type="SMART" id="SM00468">
    <property type="entry name" value="PreSET"/>
    <property type="match status" value="1"/>
</dbReference>
<evidence type="ECO:0000256" key="9">
    <source>
        <dbReference type="SAM" id="MobiDB-lite"/>
    </source>
</evidence>
<dbReference type="SUPFAM" id="SSF88697">
    <property type="entry name" value="PUA domain-like"/>
    <property type="match status" value="1"/>
</dbReference>
<evidence type="ECO:0000256" key="3">
    <source>
        <dbReference type="ARBA" id="ARBA00022603"/>
    </source>
</evidence>
<organism evidence="14 15">
    <name type="scientific">Kalanchoe fedtschenkoi</name>
    <name type="common">Lavender scallops</name>
    <name type="synonym">South American air plant</name>
    <dbReference type="NCBI Taxonomy" id="63787"/>
    <lineage>
        <taxon>Eukaryota</taxon>
        <taxon>Viridiplantae</taxon>
        <taxon>Streptophyta</taxon>
        <taxon>Embryophyta</taxon>
        <taxon>Tracheophyta</taxon>
        <taxon>Spermatophyta</taxon>
        <taxon>Magnoliopsida</taxon>
        <taxon>eudicotyledons</taxon>
        <taxon>Gunneridae</taxon>
        <taxon>Pentapetalae</taxon>
        <taxon>Saxifragales</taxon>
        <taxon>Crassulaceae</taxon>
        <taxon>Kalanchoe</taxon>
    </lineage>
</organism>
<sequence length="658" mass="71190">MEDGAEALDKSVIYNVKPMRSLVPVFSSPPNHSSSPNAHPFLSVSPAGPFPTGVVPFYPFAGAAEINQARTNSFSSPAQAAVPLSSFRTPTSRGDYSGQANGDVEGSQSSGKKKNKPRKKAKGDGRGAANFADIDTDSIVEGIVLSSTLMPINTLLSADGNEESARYVRLVFDVLRRRISQLEDSKDATGSGVRRPDLRAGSVLLGKGIRTNSTKRIGAVPGVNVGDMFYFRMEMCLVGLHAPSMAGIDYMTIKINKEEEPVAVSVVSSGGYEDDTDDPDFLIYSGQGGNVQMGKDVTDQKLVRGNLALEKSLHRGNEIRVIRGVKDPANPLTKVYFYDGLYTIQESWADKGKSGCTVYKYKFVRIPGQPEAFATWKSILQWRSGTVQRGGVILPDLTSGAEKIPVCLVNEVDNEKGPSYFTYIQALNYSVPVGALQPPSACDCKSGCAAGEAQCSCAGKNGGYVPYIINGVLVDRRALIYECSTSCICSATCRNRASQGGLKLRLEVFRTKDRGWGLRSWEAIRGGTFICEYAGEAITARTGLTDDYIFDSTRTYQPLEVSLGVPGNETRLPFPLVVDAKNRGNVARFINHSCAANLFWQAIVRYTGNAPSLHIGLFAVSHIPPLTELTLDYGIVQTDNAPRKTCLCGSPKCRGYFF</sequence>
<evidence type="ECO:0000313" key="14">
    <source>
        <dbReference type="EnsemblPlants" id="Kaladp0095s0155.1.v1.1.CDS.1"/>
    </source>
</evidence>
<protein>
    <submittedName>
        <fullName evidence="14">Uncharacterized protein</fullName>
    </submittedName>
</protein>
<dbReference type="Gramene" id="Kaladp0095s0155.1.v1.1">
    <property type="protein sequence ID" value="Kaladp0095s0155.1.v1.1.CDS.1"/>
    <property type="gene ID" value="Kaladp0095s0155.v1.1"/>
</dbReference>
<accession>A0A7N0V0G4</accession>
<dbReference type="InterPro" id="IPR046341">
    <property type="entry name" value="SET_dom_sf"/>
</dbReference>
<evidence type="ECO:0000256" key="5">
    <source>
        <dbReference type="ARBA" id="ARBA00022691"/>
    </source>
</evidence>
<evidence type="ECO:0000256" key="6">
    <source>
        <dbReference type="ARBA" id="ARBA00022853"/>
    </source>
</evidence>
<evidence type="ECO:0000256" key="1">
    <source>
        <dbReference type="ARBA" id="ARBA00004286"/>
    </source>
</evidence>
<keyword evidence="7 8" id="KW-0539">Nucleus</keyword>
<dbReference type="InterPro" id="IPR003105">
    <property type="entry name" value="SRA_YDG"/>
</dbReference>
<keyword evidence="15" id="KW-1185">Reference proteome</keyword>
<dbReference type="PROSITE" id="PS50867">
    <property type="entry name" value="PRE_SET"/>
    <property type="match status" value="1"/>
</dbReference>